<keyword evidence="2" id="KW-1185">Reference proteome</keyword>
<name>A0A4Y2NQ45_ARAVE</name>
<evidence type="ECO:0000313" key="1">
    <source>
        <dbReference type="EMBL" id="GBN41401.1"/>
    </source>
</evidence>
<dbReference type="GO" id="GO:0071897">
    <property type="term" value="P:DNA biosynthetic process"/>
    <property type="evidence" value="ECO:0007669"/>
    <property type="project" value="UniProtKB-ARBA"/>
</dbReference>
<dbReference type="AlphaFoldDB" id="A0A4Y2NQ45"/>
<sequence>MHSMNIPINKLWQLEVLGISSPTETKKEKGDLDFNDKMKILPGGRYEVELPWKYDSKNLPSNKELVWKRGIFFGLSESIPGLGKIEHVPDFELNRECHYLSRRPVIKLDNQTTKIRPVFDASASRRGNPSLNECLFKEINLIELIPDILDRFRMYPIGISANIEKAFLMLSVAPKDRDFLRFFYPCNDVELIYRHCRIVFGVSLRPFLLNATIMHLLENCTEFYDVVQKLKCSFYVDNCLTGVHDVSEAENFIEKAKLIMSKGCSNLRGWESNVECRHASKHSGNTSVLGIIWNLDEDTMKCKIDFEILSCETKITKRFILSTVQKFYDPLSMLTPSTLLPKLILQDL</sequence>
<protein>
    <recommendedName>
        <fullName evidence="3">Reverse transcriptase domain-containing protein</fullName>
    </recommendedName>
</protein>
<comment type="caution">
    <text evidence="1">The sequence shown here is derived from an EMBL/GenBank/DDBJ whole genome shotgun (WGS) entry which is preliminary data.</text>
</comment>
<evidence type="ECO:0000313" key="2">
    <source>
        <dbReference type="Proteomes" id="UP000499080"/>
    </source>
</evidence>
<dbReference type="OrthoDB" id="6020750at2759"/>
<accession>A0A4Y2NQ45</accession>
<dbReference type="Proteomes" id="UP000499080">
    <property type="component" value="Unassembled WGS sequence"/>
</dbReference>
<proteinExistence type="predicted"/>
<organism evidence="1 2">
    <name type="scientific">Araneus ventricosus</name>
    <name type="common">Orbweaver spider</name>
    <name type="synonym">Epeira ventricosa</name>
    <dbReference type="NCBI Taxonomy" id="182803"/>
    <lineage>
        <taxon>Eukaryota</taxon>
        <taxon>Metazoa</taxon>
        <taxon>Ecdysozoa</taxon>
        <taxon>Arthropoda</taxon>
        <taxon>Chelicerata</taxon>
        <taxon>Arachnida</taxon>
        <taxon>Araneae</taxon>
        <taxon>Araneomorphae</taxon>
        <taxon>Entelegynae</taxon>
        <taxon>Araneoidea</taxon>
        <taxon>Araneidae</taxon>
        <taxon>Araneus</taxon>
    </lineage>
</organism>
<dbReference type="InterPro" id="IPR043502">
    <property type="entry name" value="DNA/RNA_pol_sf"/>
</dbReference>
<dbReference type="SUPFAM" id="SSF56672">
    <property type="entry name" value="DNA/RNA polymerases"/>
    <property type="match status" value="1"/>
</dbReference>
<reference evidence="1 2" key="1">
    <citation type="journal article" date="2019" name="Sci. Rep.">
        <title>Orb-weaving spider Araneus ventricosus genome elucidates the spidroin gene catalogue.</title>
        <authorList>
            <person name="Kono N."/>
            <person name="Nakamura H."/>
            <person name="Ohtoshi R."/>
            <person name="Moran D.A.P."/>
            <person name="Shinohara A."/>
            <person name="Yoshida Y."/>
            <person name="Fujiwara M."/>
            <person name="Mori M."/>
            <person name="Tomita M."/>
            <person name="Arakawa K."/>
        </authorList>
    </citation>
    <scope>NUCLEOTIDE SEQUENCE [LARGE SCALE GENOMIC DNA]</scope>
</reference>
<evidence type="ECO:0008006" key="3">
    <source>
        <dbReference type="Google" id="ProtNLM"/>
    </source>
</evidence>
<dbReference type="PANTHER" id="PTHR47331">
    <property type="entry name" value="PHD-TYPE DOMAIN-CONTAINING PROTEIN"/>
    <property type="match status" value="1"/>
</dbReference>
<gene>
    <name evidence="1" type="ORF">AVEN_151440_1</name>
</gene>
<dbReference type="EMBL" id="BGPR01009648">
    <property type="protein sequence ID" value="GBN41401.1"/>
    <property type="molecule type" value="Genomic_DNA"/>
</dbReference>